<keyword evidence="3" id="KW-1185">Reference proteome</keyword>
<sequence>MEDNQAIQTVIFSSRRPLLPSPPGCSGVMGVVEVAALARHDPASVTGTETLRRPQPVQCTGREREVAGREARHSDGKLRYVMSPKGITSRRR</sequence>
<proteinExistence type="predicted"/>
<reference evidence="2 3" key="1">
    <citation type="submission" date="2019-05" db="EMBL/GenBank/DDBJ databases">
        <title>Another draft genome of Portunus trituberculatus and its Hox gene families provides insights of decapod evolution.</title>
        <authorList>
            <person name="Jeong J.-H."/>
            <person name="Song I."/>
            <person name="Kim S."/>
            <person name="Choi T."/>
            <person name="Kim D."/>
            <person name="Ryu S."/>
            <person name="Kim W."/>
        </authorList>
    </citation>
    <scope>NUCLEOTIDE SEQUENCE [LARGE SCALE GENOMIC DNA]</scope>
    <source>
        <tissue evidence="2">Muscle</tissue>
    </source>
</reference>
<feature type="region of interest" description="Disordered" evidence="1">
    <location>
        <begin position="45"/>
        <end position="92"/>
    </location>
</feature>
<name>A0A5B7JQT9_PORTR</name>
<feature type="compositionally biased region" description="Basic and acidic residues" evidence="1">
    <location>
        <begin position="61"/>
        <end position="78"/>
    </location>
</feature>
<evidence type="ECO:0000256" key="1">
    <source>
        <dbReference type="SAM" id="MobiDB-lite"/>
    </source>
</evidence>
<organism evidence="2 3">
    <name type="scientific">Portunus trituberculatus</name>
    <name type="common">Swimming crab</name>
    <name type="synonym">Neptunus trituberculatus</name>
    <dbReference type="NCBI Taxonomy" id="210409"/>
    <lineage>
        <taxon>Eukaryota</taxon>
        <taxon>Metazoa</taxon>
        <taxon>Ecdysozoa</taxon>
        <taxon>Arthropoda</taxon>
        <taxon>Crustacea</taxon>
        <taxon>Multicrustacea</taxon>
        <taxon>Malacostraca</taxon>
        <taxon>Eumalacostraca</taxon>
        <taxon>Eucarida</taxon>
        <taxon>Decapoda</taxon>
        <taxon>Pleocyemata</taxon>
        <taxon>Brachyura</taxon>
        <taxon>Eubrachyura</taxon>
        <taxon>Portunoidea</taxon>
        <taxon>Portunidae</taxon>
        <taxon>Portuninae</taxon>
        <taxon>Portunus</taxon>
    </lineage>
</organism>
<accession>A0A5B7JQT9</accession>
<comment type="caution">
    <text evidence="2">The sequence shown here is derived from an EMBL/GenBank/DDBJ whole genome shotgun (WGS) entry which is preliminary data.</text>
</comment>
<dbReference type="Proteomes" id="UP000324222">
    <property type="component" value="Unassembled WGS sequence"/>
</dbReference>
<gene>
    <name evidence="2" type="ORF">E2C01_090607</name>
</gene>
<dbReference type="AlphaFoldDB" id="A0A5B7JQT9"/>
<evidence type="ECO:0000313" key="3">
    <source>
        <dbReference type="Proteomes" id="UP000324222"/>
    </source>
</evidence>
<dbReference type="EMBL" id="VSRR010102086">
    <property type="protein sequence ID" value="MPC95398.1"/>
    <property type="molecule type" value="Genomic_DNA"/>
</dbReference>
<protein>
    <submittedName>
        <fullName evidence="2">Uncharacterized protein</fullName>
    </submittedName>
</protein>
<evidence type="ECO:0000313" key="2">
    <source>
        <dbReference type="EMBL" id="MPC95398.1"/>
    </source>
</evidence>